<keyword evidence="4" id="KW-0804">Transcription</keyword>
<dbReference type="GO" id="GO:0003677">
    <property type="term" value="F:DNA binding"/>
    <property type="evidence" value="ECO:0007669"/>
    <property type="project" value="UniProtKB-KW"/>
</dbReference>
<dbReference type="InterPro" id="IPR027417">
    <property type="entry name" value="P-loop_NTPase"/>
</dbReference>
<evidence type="ECO:0000313" key="7">
    <source>
        <dbReference type="EMBL" id="MBI5251566.1"/>
    </source>
</evidence>
<dbReference type="PROSITE" id="PS00676">
    <property type="entry name" value="SIGMA54_INTERACT_2"/>
    <property type="match status" value="1"/>
</dbReference>
<dbReference type="GO" id="GO:0006355">
    <property type="term" value="P:regulation of DNA-templated transcription"/>
    <property type="evidence" value="ECO:0007669"/>
    <property type="project" value="InterPro"/>
</dbReference>
<dbReference type="EMBL" id="JACRDE010000495">
    <property type="protein sequence ID" value="MBI5251566.1"/>
    <property type="molecule type" value="Genomic_DNA"/>
</dbReference>
<dbReference type="Pfam" id="PF00158">
    <property type="entry name" value="Sigma54_activat"/>
    <property type="match status" value="1"/>
</dbReference>
<dbReference type="PROSITE" id="PS50045">
    <property type="entry name" value="SIGMA54_INTERACT_4"/>
    <property type="match status" value="1"/>
</dbReference>
<dbReference type="AlphaFoldDB" id="A0A9D6Z7Y4"/>
<comment type="caution">
    <text evidence="7">The sequence shown here is derived from an EMBL/GenBank/DDBJ whole genome shotgun (WGS) entry which is preliminary data.</text>
</comment>
<protein>
    <submittedName>
        <fullName evidence="7">Sigma 54-interacting transcriptional regulator</fullName>
    </submittedName>
</protein>
<dbReference type="InterPro" id="IPR003018">
    <property type="entry name" value="GAF"/>
</dbReference>
<organism evidence="7 8">
    <name type="scientific">Desulfomonile tiedjei</name>
    <dbReference type="NCBI Taxonomy" id="2358"/>
    <lineage>
        <taxon>Bacteria</taxon>
        <taxon>Pseudomonadati</taxon>
        <taxon>Thermodesulfobacteriota</taxon>
        <taxon>Desulfomonilia</taxon>
        <taxon>Desulfomonilales</taxon>
        <taxon>Desulfomonilaceae</taxon>
        <taxon>Desulfomonile</taxon>
    </lineage>
</organism>
<keyword evidence="3" id="KW-0805">Transcription regulation</keyword>
<accession>A0A9D6Z7Y4</accession>
<keyword evidence="2" id="KW-0067">ATP-binding</keyword>
<dbReference type="PANTHER" id="PTHR32071">
    <property type="entry name" value="TRANSCRIPTIONAL REGULATORY PROTEIN"/>
    <property type="match status" value="1"/>
</dbReference>
<sequence>MGNRNGEPKVKREVQELLLLFEISQTLDRSLDLRDVVGPVLDLIAKHMGMLRGTLTLLNRESGEIFIEAAHGLSETQKERGRYRPGEGVVGKVVKTGKPAVVPHISDEPLFLDRTGARRGLRKEDISFICVPIMIENEVVGTLSADRLFEEVVAFEEDARLLSIIASMIAQAVRLRQSAQEERHRLLEENLRLQHQLKERFRPSNIVGNSKGMQVVYDLIAQVSKSDTTVLIRGESGTGKELVAHAIHFNSLRSTKPFIKVNCGALPESVVESELFGHEKGAFTGAIATRKGRFELAHGGTIFLDEIGDLSPTTQIKFLRVLQEK</sequence>
<dbReference type="Gene3D" id="3.40.50.300">
    <property type="entry name" value="P-loop containing nucleotide triphosphate hydrolases"/>
    <property type="match status" value="1"/>
</dbReference>
<feature type="domain" description="Sigma-54 factor interaction" evidence="6">
    <location>
        <begin position="206"/>
        <end position="325"/>
    </location>
</feature>
<feature type="coiled-coil region" evidence="5">
    <location>
        <begin position="169"/>
        <end position="196"/>
    </location>
</feature>
<evidence type="ECO:0000256" key="4">
    <source>
        <dbReference type="ARBA" id="ARBA00023163"/>
    </source>
</evidence>
<evidence type="ECO:0000256" key="5">
    <source>
        <dbReference type="SAM" id="Coils"/>
    </source>
</evidence>
<dbReference type="SUPFAM" id="SSF55781">
    <property type="entry name" value="GAF domain-like"/>
    <property type="match status" value="1"/>
</dbReference>
<feature type="non-terminal residue" evidence="7">
    <location>
        <position position="325"/>
    </location>
</feature>
<evidence type="ECO:0000313" key="8">
    <source>
        <dbReference type="Proteomes" id="UP000807825"/>
    </source>
</evidence>
<evidence type="ECO:0000256" key="1">
    <source>
        <dbReference type="ARBA" id="ARBA00022741"/>
    </source>
</evidence>
<dbReference type="PROSITE" id="PS00675">
    <property type="entry name" value="SIGMA54_INTERACT_1"/>
    <property type="match status" value="1"/>
</dbReference>
<dbReference type="Gene3D" id="3.30.450.40">
    <property type="match status" value="1"/>
</dbReference>
<dbReference type="FunFam" id="3.40.50.300:FF:000006">
    <property type="entry name" value="DNA-binding transcriptional regulator NtrC"/>
    <property type="match status" value="1"/>
</dbReference>
<evidence type="ECO:0000259" key="6">
    <source>
        <dbReference type="PROSITE" id="PS50045"/>
    </source>
</evidence>
<reference evidence="7" key="1">
    <citation type="submission" date="2020-07" db="EMBL/GenBank/DDBJ databases">
        <title>Huge and variable diversity of episymbiotic CPR bacteria and DPANN archaea in groundwater ecosystems.</title>
        <authorList>
            <person name="He C.Y."/>
            <person name="Keren R."/>
            <person name="Whittaker M."/>
            <person name="Farag I.F."/>
            <person name="Doudna J."/>
            <person name="Cate J.H.D."/>
            <person name="Banfield J.F."/>
        </authorList>
    </citation>
    <scope>NUCLEOTIDE SEQUENCE</scope>
    <source>
        <strain evidence="7">NC_groundwater_1664_Pr3_B-0.1um_52_9</strain>
    </source>
</reference>
<dbReference type="Pfam" id="PF01590">
    <property type="entry name" value="GAF"/>
    <property type="match status" value="1"/>
</dbReference>
<gene>
    <name evidence="7" type="ORF">HY912_18910</name>
</gene>
<keyword evidence="1" id="KW-0547">Nucleotide-binding</keyword>
<proteinExistence type="predicted"/>
<evidence type="ECO:0000256" key="3">
    <source>
        <dbReference type="ARBA" id="ARBA00023015"/>
    </source>
</evidence>
<dbReference type="InterPro" id="IPR029016">
    <property type="entry name" value="GAF-like_dom_sf"/>
</dbReference>
<dbReference type="SMART" id="SM00065">
    <property type="entry name" value="GAF"/>
    <property type="match status" value="1"/>
</dbReference>
<dbReference type="GO" id="GO:0005524">
    <property type="term" value="F:ATP binding"/>
    <property type="evidence" value="ECO:0007669"/>
    <property type="project" value="UniProtKB-KW"/>
</dbReference>
<dbReference type="Proteomes" id="UP000807825">
    <property type="component" value="Unassembled WGS sequence"/>
</dbReference>
<dbReference type="InterPro" id="IPR025662">
    <property type="entry name" value="Sigma_54_int_dom_ATP-bd_1"/>
</dbReference>
<dbReference type="SUPFAM" id="SSF52540">
    <property type="entry name" value="P-loop containing nucleoside triphosphate hydrolases"/>
    <property type="match status" value="1"/>
</dbReference>
<evidence type="ECO:0000256" key="2">
    <source>
        <dbReference type="ARBA" id="ARBA00022840"/>
    </source>
</evidence>
<dbReference type="InterPro" id="IPR002078">
    <property type="entry name" value="Sigma_54_int"/>
</dbReference>
<name>A0A9D6Z7Y4_9BACT</name>
<dbReference type="InterPro" id="IPR025943">
    <property type="entry name" value="Sigma_54_int_dom_ATP-bd_2"/>
</dbReference>
<dbReference type="CDD" id="cd00009">
    <property type="entry name" value="AAA"/>
    <property type="match status" value="1"/>
</dbReference>
<keyword evidence="5" id="KW-0175">Coiled coil</keyword>